<comment type="caution">
    <text evidence="8">The sequence shown here is derived from an EMBL/GenBank/DDBJ whole genome shotgun (WGS) entry which is preliminary data.</text>
</comment>
<name>A0A0M9UE64_9CHLR</name>
<proteinExistence type="inferred from homology"/>
<feature type="transmembrane region" description="Helical" evidence="7">
    <location>
        <begin position="68"/>
        <end position="86"/>
    </location>
</feature>
<evidence type="ECO:0008006" key="10">
    <source>
        <dbReference type="Google" id="ProtNLM"/>
    </source>
</evidence>
<dbReference type="InterPro" id="IPR007341">
    <property type="entry name" value="Transgly_assoc"/>
</dbReference>
<evidence type="ECO:0000256" key="1">
    <source>
        <dbReference type="ARBA" id="ARBA00004651"/>
    </source>
</evidence>
<reference evidence="8 9" key="1">
    <citation type="journal article" date="2015" name="Genome Announc.">
        <title>Draft Genome Sequence of a Heterotrophic Facultative Anaerobic Thermophilic Bacterium, Ardenticatena maritima Strain 110ST.</title>
        <authorList>
            <person name="Kawaichi S."/>
            <person name="Yoshida T."/>
            <person name="Sako Y."/>
            <person name="Nakamura R."/>
        </authorList>
    </citation>
    <scope>NUCLEOTIDE SEQUENCE [LARGE SCALE GENOMIC DNA]</scope>
    <source>
        <strain evidence="8 9">110S</strain>
    </source>
</reference>
<accession>A0A0M9UE64</accession>
<dbReference type="Pfam" id="PF04226">
    <property type="entry name" value="Transgly_assoc"/>
    <property type="match status" value="1"/>
</dbReference>
<evidence type="ECO:0000256" key="5">
    <source>
        <dbReference type="ARBA" id="ARBA00022989"/>
    </source>
</evidence>
<evidence type="ECO:0000256" key="7">
    <source>
        <dbReference type="SAM" id="Phobius"/>
    </source>
</evidence>
<keyword evidence="3" id="KW-1003">Cell membrane</keyword>
<comment type="subcellular location">
    <subcellularLocation>
        <location evidence="1">Cell membrane</location>
        <topology evidence="1">Multi-pass membrane protein</topology>
    </subcellularLocation>
</comment>
<protein>
    <recommendedName>
        <fullName evidence="10">Transglycosylase</fullName>
    </recommendedName>
</protein>
<feature type="transmembrane region" description="Helical" evidence="7">
    <location>
        <begin position="92"/>
        <end position="111"/>
    </location>
</feature>
<keyword evidence="4 7" id="KW-0812">Transmembrane</keyword>
<comment type="similarity">
    <text evidence="2">Belongs to the UPF0410 family.</text>
</comment>
<gene>
    <name evidence="8" type="ORF">ARMA_3130</name>
</gene>
<dbReference type="GO" id="GO:0005886">
    <property type="term" value="C:plasma membrane"/>
    <property type="evidence" value="ECO:0007669"/>
    <property type="project" value="UniProtKB-SubCell"/>
</dbReference>
<evidence type="ECO:0000256" key="3">
    <source>
        <dbReference type="ARBA" id="ARBA00022475"/>
    </source>
</evidence>
<dbReference type="PANTHER" id="PTHR33884:SF3">
    <property type="entry name" value="UPF0410 PROTEIN YMGE"/>
    <property type="match status" value="1"/>
</dbReference>
<dbReference type="AlphaFoldDB" id="A0A0M9UE64"/>
<evidence type="ECO:0000256" key="2">
    <source>
        <dbReference type="ARBA" id="ARBA00011006"/>
    </source>
</evidence>
<sequence>MEEGGETAAARLAYIRMWGVAPTHSQHNEEDAMGCLGFLMWILIGGLAGWAASVVMGTDDRQGCLTNILLGIVGGIVGGFLLRLAGFHTRPGIFASFLTAFIGAVLLLAIFRRR</sequence>
<feature type="transmembrane region" description="Helical" evidence="7">
    <location>
        <begin position="38"/>
        <end position="56"/>
    </location>
</feature>
<evidence type="ECO:0000256" key="6">
    <source>
        <dbReference type="ARBA" id="ARBA00023136"/>
    </source>
</evidence>
<reference evidence="9" key="2">
    <citation type="submission" date="2015-08" db="EMBL/GenBank/DDBJ databases">
        <title>Draft Genome Sequence of a Heterotrophic Facultative Anaerobic Bacterium Ardenticatena maritima Strain 110S.</title>
        <authorList>
            <person name="Kawaichi S."/>
            <person name="Yoshida T."/>
            <person name="Sako Y."/>
            <person name="Nakamura R."/>
        </authorList>
    </citation>
    <scope>NUCLEOTIDE SEQUENCE [LARGE SCALE GENOMIC DNA]</scope>
    <source>
        <strain evidence="9">110S</strain>
    </source>
</reference>
<keyword evidence="6 7" id="KW-0472">Membrane</keyword>
<keyword evidence="9" id="KW-1185">Reference proteome</keyword>
<keyword evidence="5 7" id="KW-1133">Transmembrane helix</keyword>
<evidence type="ECO:0000256" key="4">
    <source>
        <dbReference type="ARBA" id="ARBA00022692"/>
    </source>
</evidence>
<organism evidence="8 9">
    <name type="scientific">Ardenticatena maritima</name>
    <dbReference type="NCBI Taxonomy" id="872965"/>
    <lineage>
        <taxon>Bacteria</taxon>
        <taxon>Bacillati</taxon>
        <taxon>Chloroflexota</taxon>
        <taxon>Ardenticatenia</taxon>
        <taxon>Ardenticatenales</taxon>
        <taxon>Ardenticatenaceae</taxon>
        <taxon>Ardenticatena</taxon>
    </lineage>
</organism>
<evidence type="ECO:0000313" key="8">
    <source>
        <dbReference type="EMBL" id="GAP64707.1"/>
    </source>
</evidence>
<dbReference type="InParanoid" id="A0A0M9UE64"/>
<dbReference type="STRING" id="872965.SE16_01730"/>
<evidence type="ECO:0000313" key="9">
    <source>
        <dbReference type="Proteomes" id="UP000037784"/>
    </source>
</evidence>
<dbReference type="PANTHER" id="PTHR33884">
    <property type="entry name" value="UPF0410 PROTEIN YMGE"/>
    <property type="match status" value="1"/>
</dbReference>
<dbReference type="EMBL" id="BBZA01000308">
    <property type="protein sequence ID" value="GAP64707.1"/>
    <property type="molecule type" value="Genomic_DNA"/>
</dbReference>
<dbReference type="Proteomes" id="UP000037784">
    <property type="component" value="Unassembled WGS sequence"/>
</dbReference>